<dbReference type="Proteomes" id="UP001597063">
    <property type="component" value="Unassembled WGS sequence"/>
</dbReference>
<comment type="caution">
    <text evidence="1">The sequence shown here is derived from an EMBL/GenBank/DDBJ whole genome shotgun (WGS) entry which is preliminary data.</text>
</comment>
<evidence type="ECO:0000313" key="2">
    <source>
        <dbReference type="Proteomes" id="UP001597063"/>
    </source>
</evidence>
<dbReference type="EMBL" id="JBHTGP010000041">
    <property type="protein sequence ID" value="MFD0692436.1"/>
    <property type="molecule type" value="Genomic_DNA"/>
</dbReference>
<dbReference type="RefSeq" id="WP_131756204.1">
    <property type="nucleotide sequence ID" value="NZ_CAACUY010000013.1"/>
</dbReference>
<accession>A0ABW2Y1H3</accession>
<organism evidence="1 2">
    <name type="scientific">Actinomadura fibrosa</name>
    <dbReference type="NCBI Taxonomy" id="111802"/>
    <lineage>
        <taxon>Bacteria</taxon>
        <taxon>Bacillati</taxon>
        <taxon>Actinomycetota</taxon>
        <taxon>Actinomycetes</taxon>
        <taxon>Streptosporangiales</taxon>
        <taxon>Thermomonosporaceae</taxon>
        <taxon>Actinomadura</taxon>
    </lineage>
</organism>
<protein>
    <submittedName>
        <fullName evidence="1">Transcriptional regulator</fullName>
    </submittedName>
</protein>
<evidence type="ECO:0000313" key="1">
    <source>
        <dbReference type="EMBL" id="MFD0692436.1"/>
    </source>
</evidence>
<keyword evidence="2" id="KW-1185">Reference proteome</keyword>
<proteinExistence type="predicted"/>
<gene>
    <name evidence="1" type="ORF">ACFQZM_48680</name>
</gene>
<sequence length="176" mass="18901">MRVDLIRQRGPYADLTSVLNGARHLQPTRQGLYVAFSDNLYPGGAALAALGGRASRTAVLARPYRRELATSRGVIVADAGRMTPLMEEPGPDLARDFDQRHGPANLLMLEERARLSSDFLTFASRHYRPPAGSELKLSLCLAQYAHGAPVDTLVYDGRVIDLGAPAEHSPAGAPGA</sequence>
<name>A0ABW2Y1H3_9ACTN</name>
<reference evidence="2" key="1">
    <citation type="journal article" date="2019" name="Int. J. Syst. Evol. Microbiol.">
        <title>The Global Catalogue of Microorganisms (GCM) 10K type strain sequencing project: providing services to taxonomists for standard genome sequencing and annotation.</title>
        <authorList>
            <consortium name="The Broad Institute Genomics Platform"/>
            <consortium name="The Broad Institute Genome Sequencing Center for Infectious Disease"/>
            <person name="Wu L."/>
            <person name="Ma J."/>
        </authorList>
    </citation>
    <scope>NUCLEOTIDE SEQUENCE [LARGE SCALE GENOMIC DNA]</scope>
    <source>
        <strain evidence="2">JCM 9371</strain>
    </source>
</reference>